<sequence>MDNLLHLAHPDGALLVAYAVDISILTEDQSKQEIERGIVSSVTVIGVVLDASHSFAQHAVAISKTASKRFDKSSRMSTSS</sequence>
<comment type="caution">
    <text evidence="1">The sequence shown here is derived from an EMBL/GenBank/DDBJ whole genome shotgun (WGS) entry which is preliminary data.</text>
</comment>
<dbReference type="EMBL" id="BGZK01000025">
    <property type="protein sequence ID" value="GBP07198.1"/>
    <property type="molecule type" value="Genomic_DNA"/>
</dbReference>
<keyword evidence="2" id="KW-1185">Reference proteome</keyword>
<proteinExistence type="predicted"/>
<name>A0A4C1T169_EUMVA</name>
<evidence type="ECO:0000313" key="1">
    <source>
        <dbReference type="EMBL" id="GBP07198.1"/>
    </source>
</evidence>
<dbReference type="Proteomes" id="UP000299102">
    <property type="component" value="Unassembled WGS sequence"/>
</dbReference>
<accession>A0A4C1T169</accession>
<dbReference type="AlphaFoldDB" id="A0A4C1T169"/>
<gene>
    <name evidence="1" type="ORF">EVAR_92094_1</name>
</gene>
<evidence type="ECO:0000313" key="2">
    <source>
        <dbReference type="Proteomes" id="UP000299102"/>
    </source>
</evidence>
<organism evidence="1 2">
    <name type="scientific">Eumeta variegata</name>
    <name type="common">Bagworm moth</name>
    <name type="synonym">Eumeta japonica</name>
    <dbReference type="NCBI Taxonomy" id="151549"/>
    <lineage>
        <taxon>Eukaryota</taxon>
        <taxon>Metazoa</taxon>
        <taxon>Ecdysozoa</taxon>
        <taxon>Arthropoda</taxon>
        <taxon>Hexapoda</taxon>
        <taxon>Insecta</taxon>
        <taxon>Pterygota</taxon>
        <taxon>Neoptera</taxon>
        <taxon>Endopterygota</taxon>
        <taxon>Lepidoptera</taxon>
        <taxon>Glossata</taxon>
        <taxon>Ditrysia</taxon>
        <taxon>Tineoidea</taxon>
        <taxon>Psychidae</taxon>
        <taxon>Oiketicinae</taxon>
        <taxon>Eumeta</taxon>
    </lineage>
</organism>
<protein>
    <submittedName>
        <fullName evidence="1">Uncharacterized protein</fullName>
    </submittedName>
</protein>
<reference evidence="1 2" key="1">
    <citation type="journal article" date="2019" name="Commun. Biol.">
        <title>The bagworm genome reveals a unique fibroin gene that provides high tensile strength.</title>
        <authorList>
            <person name="Kono N."/>
            <person name="Nakamura H."/>
            <person name="Ohtoshi R."/>
            <person name="Tomita M."/>
            <person name="Numata K."/>
            <person name="Arakawa K."/>
        </authorList>
    </citation>
    <scope>NUCLEOTIDE SEQUENCE [LARGE SCALE GENOMIC DNA]</scope>
</reference>